<proteinExistence type="predicted"/>
<keyword evidence="3" id="KW-1185">Reference proteome</keyword>
<gene>
    <name evidence="1" type="ORF">GPM918_LOCUS38650</name>
    <name evidence="2" type="ORF">SRO942_LOCUS39488</name>
</gene>
<dbReference type="EMBL" id="CAJOBC010091550">
    <property type="protein sequence ID" value="CAF4401774.1"/>
    <property type="molecule type" value="Genomic_DNA"/>
</dbReference>
<sequence length="116" mass="12952">FDAPTDKYDQWIQEQVRGVHAAVVVAPVAYEQARISLRSGGKLIAVALTVEKLSFPIFETVLRSVQIIGTVLGTRQDMSRDVSRRFFAVAENKTSAETYPPPPTISRCYFASQYNI</sequence>
<organism evidence="1 3">
    <name type="scientific">Didymodactylos carnosus</name>
    <dbReference type="NCBI Taxonomy" id="1234261"/>
    <lineage>
        <taxon>Eukaryota</taxon>
        <taxon>Metazoa</taxon>
        <taxon>Spiralia</taxon>
        <taxon>Gnathifera</taxon>
        <taxon>Rotifera</taxon>
        <taxon>Eurotatoria</taxon>
        <taxon>Bdelloidea</taxon>
        <taxon>Philodinida</taxon>
        <taxon>Philodinidae</taxon>
        <taxon>Didymodactylos</taxon>
    </lineage>
</organism>
<name>A0A815WIX5_9BILA</name>
<dbReference type="Proteomes" id="UP000681722">
    <property type="component" value="Unassembled WGS sequence"/>
</dbReference>
<comment type="caution">
    <text evidence="1">The sequence shown here is derived from an EMBL/GenBank/DDBJ whole genome shotgun (WGS) entry which is preliminary data.</text>
</comment>
<dbReference type="SUPFAM" id="SSF51735">
    <property type="entry name" value="NAD(P)-binding Rossmann-fold domains"/>
    <property type="match status" value="1"/>
</dbReference>
<evidence type="ECO:0000313" key="1">
    <source>
        <dbReference type="EMBL" id="CAF1541423.1"/>
    </source>
</evidence>
<dbReference type="EMBL" id="CAJNOQ010025913">
    <property type="protein sequence ID" value="CAF1541423.1"/>
    <property type="molecule type" value="Genomic_DNA"/>
</dbReference>
<dbReference type="InterPro" id="IPR036291">
    <property type="entry name" value="NAD(P)-bd_dom_sf"/>
</dbReference>
<protein>
    <submittedName>
        <fullName evidence="1">Uncharacterized protein</fullName>
    </submittedName>
</protein>
<dbReference type="AlphaFoldDB" id="A0A815WIX5"/>
<evidence type="ECO:0000313" key="2">
    <source>
        <dbReference type="EMBL" id="CAF4401774.1"/>
    </source>
</evidence>
<dbReference type="Gene3D" id="3.40.50.720">
    <property type="entry name" value="NAD(P)-binding Rossmann-like Domain"/>
    <property type="match status" value="1"/>
</dbReference>
<feature type="non-terminal residue" evidence="1">
    <location>
        <position position="1"/>
    </location>
</feature>
<dbReference type="Proteomes" id="UP000663829">
    <property type="component" value="Unassembled WGS sequence"/>
</dbReference>
<reference evidence="1" key="1">
    <citation type="submission" date="2021-02" db="EMBL/GenBank/DDBJ databases">
        <authorList>
            <person name="Nowell W R."/>
        </authorList>
    </citation>
    <scope>NUCLEOTIDE SEQUENCE</scope>
</reference>
<evidence type="ECO:0000313" key="3">
    <source>
        <dbReference type="Proteomes" id="UP000663829"/>
    </source>
</evidence>
<accession>A0A815WIX5</accession>